<gene>
    <name evidence="7" type="ORF">OSSY52_17440</name>
</gene>
<keyword evidence="2 6" id="KW-0813">Transport</keyword>
<evidence type="ECO:0000313" key="8">
    <source>
        <dbReference type="Proteomes" id="UP000516361"/>
    </source>
</evidence>
<evidence type="ECO:0000256" key="3">
    <source>
        <dbReference type="ARBA" id="ARBA00022692"/>
    </source>
</evidence>
<comment type="subcellular location">
    <subcellularLocation>
        <location evidence="1 6">Membrane</location>
        <topology evidence="1 6">Multi-pass membrane protein</topology>
    </subcellularLocation>
</comment>
<dbReference type="Proteomes" id="UP000516361">
    <property type="component" value="Chromosome"/>
</dbReference>
<reference evidence="7 8" key="1">
    <citation type="submission" date="2018-06" db="EMBL/GenBank/DDBJ databases">
        <title>Genome sequencing of Oceanotoga sp. sy52.</title>
        <authorList>
            <person name="Mori K."/>
        </authorList>
    </citation>
    <scope>NUCLEOTIDE SEQUENCE [LARGE SCALE GENOMIC DNA]</scope>
    <source>
        <strain evidence="8">sy52</strain>
    </source>
</reference>
<evidence type="ECO:0000256" key="6">
    <source>
        <dbReference type="RuleBase" id="RU363058"/>
    </source>
</evidence>
<dbReference type="InParanoid" id="A0A7G1G9G5"/>
<dbReference type="PANTHER" id="PTHR11101">
    <property type="entry name" value="PHOSPHATE TRANSPORTER"/>
    <property type="match status" value="1"/>
</dbReference>
<sequence>MTIVLIIGLGIGFLMSMAIGANDVANSMATAVGAKAITPKQAVIIAGVLEFVGATFFGRQVTETIRKGIVNLEMLSDPKTVIIGSMAALIGATLWLIIATYFSWPVSTTHSIVGGMVGYGIAAGGFAVVNWNRVLMISLSWVISPLIGLLIAFIMFKLISATTLHGENLDKKVRIWIPIYLGLAFFTIGLSFIVKALHASITLKAILYAIIIGIVFALLSFIYVVVSSKKKYKDSNQYVESIFRKAQVVTSCYVALAHGANDVANAIGPVAAIYAAVVTGTVGAKAEIPRYILAMGGLGIAIGVAIWGSRVMKTVGKDITELNNSRGFAIDFATATTVLGASNLGMPISSTHTVVGSVMGVGFARGIGSVNLGIIKEIILSWFLTVPAAAGVGYLMFKVLQFFF</sequence>
<feature type="transmembrane region" description="Helical" evidence="6">
    <location>
        <begin position="206"/>
        <end position="226"/>
    </location>
</feature>
<feature type="transmembrane region" description="Helical" evidence="6">
    <location>
        <begin position="134"/>
        <end position="155"/>
    </location>
</feature>
<protein>
    <recommendedName>
        <fullName evidence="6">Phosphate transporter</fullName>
    </recommendedName>
</protein>
<feature type="transmembrane region" description="Helical" evidence="6">
    <location>
        <begin position="81"/>
        <end position="104"/>
    </location>
</feature>
<proteinExistence type="inferred from homology"/>
<dbReference type="GO" id="GO:0005315">
    <property type="term" value="F:phosphate transmembrane transporter activity"/>
    <property type="evidence" value="ECO:0007669"/>
    <property type="project" value="InterPro"/>
</dbReference>
<evidence type="ECO:0000256" key="4">
    <source>
        <dbReference type="ARBA" id="ARBA00022989"/>
    </source>
</evidence>
<dbReference type="InterPro" id="IPR001204">
    <property type="entry name" value="Phos_transporter"/>
</dbReference>
<keyword evidence="5 6" id="KW-0472">Membrane</keyword>
<name>A0A7G1G9G5_9BACT</name>
<dbReference type="EMBL" id="AP018712">
    <property type="protein sequence ID" value="BBE31603.1"/>
    <property type="molecule type" value="Genomic_DNA"/>
</dbReference>
<organism evidence="7 8">
    <name type="scientific">Tepiditoga spiralis</name>
    <dbReference type="NCBI Taxonomy" id="2108365"/>
    <lineage>
        <taxon>Bacteria</taxon>
        <taxon>Thermotogati</taxon>
        <taxon>Thermotogota</taxon>
        <taxon>Thermotogae</taxon>
        <taxon>Petrotogales</taxon>
        <taxon>Petrotogaceae</taxon>
        <taxon>Tepiditoga</taxon>
    </lineage>
</organism>
<evidence type="ECO:0000256" key="5">
    <source>
        <dbReference type="ARBA" id="ARBA00023136"/>
    </source>
</evidence>
<feature type="transmembrane region" description="Helical" evidence="6">
    <location>
        <begin position="43"/>
        <end position="61"/>
    </location>
</feature>
<evidence type="ECO:0000256" key="2">
    <source>
        <dbReference type="ARBA" id="ARBA00022448"/>
    </source>
</evidence>
<dbReference type="KEGG" id="ocy:OSSY52_17440"/>
<feature type="transmembrane region" description="Helical" evidence="6">
    <location>
        <begin position="110"/>
        <end position="129"/>
    </location>
</feature>
<dbReference type="RefSeq" id="WP_190614240.1">
    <property type="nucleotide sequence ID" value="NZ_AP018712.1"/>
</dbReference>
<dbReference type="FunCoup" id="A0A7G1G9G5">
    <property type="interactions" value="287"/>
</dbReference>
<keyword evidence="8" id="KW-1185">Reference proteome</keyword>
<dbReference type="Pfam" id="PF01384">
    <property type="entry name" value="PHO4"/>
    <property type="match status" value="1"/>
</dbReference>
<evidence type="ECO:0000313" key="7">
    <source>
        <dbReference type="EMBL" id="BBE31603.1"/>
    </source>
</evidence>
<accession>A0A7G1G9G5</accession>
<evidence type="ECO:0000256" key="1">
    <source>
        <dbReference type="ARBA" id="ARBA00004141"/>
    </source>
</evidence>
<dbReference type="PANTHER" id="PTHR11101:SF80">
    <property type="entry name" value="PHOSPHATE TRANSPORTER"/>
    <property type="match status" value="1"/>
</dbReference>
<dbReference type="GO" id="GO:0035435">
    <property type="term" value="P:phosphate ion transmembrane transport"/>
    <property type="evidence" value="ECO:0007669"/>
    <property type="project" value="TreeGrafter"/>
</dbReference>
<dbReference type="GO" id="GO:0016020">
    <property type="term" value="C:membrane"/>
    <property type="evidence" value="ECO:0007669"/>
    <property type="project" value="UniProtKB-SubCell"/>
</dbReference>
<feature type="transmembrane region" description="Helical" evidence="6">
    <location>
        <begin position="266"/>
        <end position="284"/>
    </location>
</feature>
<feature type="transmembrane region" description="Helical" evidence="6">
    <location>
        <begin position="378"/>
        <end position="397"/>
    </location>
</feature>
<dbReference type="AlphaFoldDB" id="A0A7G1G9G5"/>
<comment type="similarity">
    <text evidence="6">Belongs to the inorganic phosphate transporter (PiT) (TC 2.A.20) family.</text>
</comment>
<feature type="transmembrane region" description="Helical" evidence="6">
    <location>
        <begin position="291"/>
        <end position="308"/>
    </location>
</feature>
<keyword evidence="4 6" id="KW-1133">Transmembrane helix</keyword>
<keyword evidence="6" id="KW-0592">Phosphate transport</keyword>
<keyword evidence="3 6" id="KW-0812">Transmembrane</keyword>
<feature type="transmembrane region" description="Helical" evidence="6">
    <location>
        <begin position="175"/>
        <end position="194"/>
    </location>
</feature>